<dbReference type="Pfam" id="PF24747">
    <property type="entry name" value="Zn-ribbon_GIR1"/>
    <property type="match status" value="1"/>
</dbReference>
<protein>
    <recommendedName>
        <fullName evidence="2">GIR1-like zinc ribbon domain-containing protein</fullName>
    </recommendedName>
</protein>
<feature type="compositionally biased region" description="Low complexity" evidence="1">
    <location>
        <begin position="172"/>
        <end position="196"/>
    </location>
</feature>
<name>A0ABR2CZW3_9ROSI</name>
<evidence type="ECO:0000313" key="3">
    <source>
        <dbReference type="EMBL" id="KAK8527031.1"/>
    </source>
</evidence>
<comment type="caution">
    <text evidence="3">The sequence shown here is derived from an EMBL/GenBank/DDBJ whole genome shotgun (WGS) entry which is preliminary data.</text>
</comment>
<feature type="domain" description="GIR1-like zinc ribbon" evidence="2">
    <location>
        <begin position="213"/>
        <end position="242"/>
    </location>
</feature>
<organism evidence="3 4">
    <name type="scientific">Hibiscus sabdariffa</name>
    <name type="common">roselle</name>
    <dbReference type="NCBI Taxonomy" id="183260"/>
    <lineage>
        <taxon>Eukaryota</taxon>
        <taxon>Viridiplantae</taxon>
        <taxon>Streptophyta</taxon>
        <taxon>Embryophyta</taxon>
        <taxon>Tracheophyta</taxon>
        <taxon>Spermatophyta</taxon>
        <taxon>Magnoliopsida</taxon>
        <taxon>eudicotyledons</taxon>
        <taxon>Gunneridae</taxon>
        <taxon>Pentapetalae</taxon>
        <taxon>rosids</taxon>
        <taxon>malvids</taxon>
        <taxon>Malvales</taxon>
        <taxon>Malvaceae</taxon>
        <taxon>Malvoideae</taxon>
        <taxon>Hibiscus</taxon>
    </lineage>
</organism>
<dbReference type="PANTHER" id="PTHR33177">
    <property type="entry name" value="PUTATIVE-RELATED"/>
    <property type="match status" value="1"/>
</dbReference>
<proteinExistence type="predicted"/>
<dbReference type="InterPro" id="IPR055281">
    <property type="entry name" value="GIR1-2/SIED1"/>
</dbReference>
<evidence type="ECO:0000259" key="2">
    <source>
        <dbReference type="Pfam" id="PF24747"/>
    </source>
</evidence>
<gene>
    <name evidence="3" type="ORF">V6N12_054259</name>
</gene>
<evidence type="ECO:0000256" key="1">
    <source>
        <dbReference type="SAM" id="MobiDB-lite"/>
    </source>
</evidence>
<dbReference type="InterPro" id="IPR056440">
    <property type="entry name" value="Zn-ribbon_GIR1"/>
</dbReference>
<evidence type="ECO:0000313" key="4">
    <source>
        <dbReference type="Proteomes" id="UP001472677"/>
    </source>
</evidence>
<reference evidence="3 4" key="1">
    <citation type="journal article" date="2024" name="G3 (Bethesda)">
        <title>Genome assembly of Hibiscus sabdariffa L. provides insights into metabolisms of medicinal natural products.</title>
        <authorList>
            <person name="Kim T."/>
        </authorList>
    </citation>
    <scope>NUCLEOTIDE SEQUENCE [LARGE SCALE GENOMIC DNA]</scope>
    <source>
        <strain evidence="3">TK-2024</strain>
        <tissue evidence="3">Old leaves</tissue>
    </source>
</reference>
<keyword evidence="4" id="KW-1185">Reference proteome</keyword>
<dbReference type="PANTHER" id="PTHR33177:SF24">
    <property type="entry name" value="FILAMENTOUS HEMAGGLUTININ TRANSPORTER"/>
    <property type="match status" value="1"/>
</dbReference>
<sequence>MAADVSSLQRVLNGYKDDRMAWKESGGAKSTALITRDLLGIRGGGGGGSALIDMKTDQSDELNLDVQVPKGWEKRLDLKSGKVYLQRCNSSNSWQSSDGTKHQINQTVPKLQDLNFPPSPSKTLLNLFDENNLELKLASSSTSTDYQSVCTLDKVKFALERAEKEPIKKRSPSSSSSLLRKSSLSSPSYSSSSSSSIKDPHYGDGDQERLFASPVAVGCPVCLSYVLVMKHNPRCPRCNTAVSMPASKKPRIDLNISI</sequence>
<feature type="region of interest" description="Disordered" evidence="1">
    <location>
        <begin position="163"/>
        <end position="202"/>
    </location>
</feature>
<dbReference type="EMBL" id="JBBPBM010000038">
    <property type="protein sequence ID" value="KAK8527031.1"/>
    <property type="molecule type" value="Genomic_DNA"/>
</dbReference>
<dbReference type="Proteomes" id="UP001472677">
    <property type="component" value="Unassembled WGS sequence"/>
</dbReference>
<accession>A0ABR2CZW3</accession>